<dbReference type="Proteomes" id="UP000590442">
    <property type="component" value="Unassembled WGS sequence"/>
</dbReference>
<dbReference type="RefSeq" id="WP_167964927.1">
    <property type="nucleotide sequence ID" value="NZ_JAATJJ010000002.1"/>
</dbReference>
<dbReference type="SUPFAM" id="SSF52402">
    <property type="entry name" value="Adenine nucleotide alpha hydrolases-like"/>
    <property type="match status" value="2"/>
</dbReference>
<dbReference type="Pfam" id="PF00582">
    <property type="entry name" value="Usp"/>
    <property type="match status" value="1"/>
</dbReference>
<evidence type="ECO:0000256" key="1">
    <source>
        <dbReference type="ARBA" id="ARBA00008791"/>
    </source>
</evidence>
<accession>A0A846R489</accession>
<evidence type="ECO:0000313" key="4">
    <source>
        <dbReference type="Proteomes" id="UP000590442"/>
    </source>
</evidence>
<dbReference type="PRINTS" id="PR01438">
    <property type="entry name" value="UNVRSLSTRESS"/>
</dbReference>
<feature type="domain" description="UspA" evidence="2">
    <location>
        <begin position="1"/>
        <end position="145"/>
    </location>
</feature>
<sequence>MKNILIPTDFSDNAWNAVVYANQFFKNENCNFYLLHVSDFLDYASVPVSVGTGENSTEQKTIPAKKKLSDLIKLVEKTFSNEKHQYFVLQDHGFFIESIKKHLSENKIDLIVMGTKGAAGIRKRIIGSNTGDVITKVQCNALIVPEGVDFSKPDEVAFPTDYNIFYSHKILDALSGVLSVNKGKIRVMNVSKTQSELTHSQEKNKEYLRDFLNERFPERNSFHTITNKKVTSAIQCFVESREVDMIFMVAKNLNLLQQILFDSLVEKVSFHTTVPFFVVHE</sequence>
<comment type="caution">
    <text evidence="3">The sequence shown here is derived from an EMBL/GenBank/DDBJ whole genome shotgun (WGS) entry which is preliminary data.</text>
</comment>
<evidence type="ECO:0000313" key="3">
    <source>
        <dbReference type="EMBL" id="NJB72174.1"/>
    </source>
</evidence>
<name>A0A846R489_9FLAO</name>
<comment type="similarity">
    <text evidence="1">Belongs to the universal stress protein A family.</text>
</comment>
<organism evidence="3 4">
    <name type="scientific">Saonia flava</name>
    <dbReference type="NCBI Taxonomy" id="523696"/>
    <lineage>
        <taxon>Bacteria</taxon>
        <taxon>Pseudomonadati</taxon>
        <taxon>Bacteroidota</taxon>
        <taxon>Flavobacteriia</taxon>
        <taxon>Flavobacteriales</taxon>
        <taxon>Flavobacteriaceae</taxon>
        <taxon>Saonia</taxon>
    </lineage>
</organism>
<dbReference type="AlphaFoldDB" id="A0A846R489"/>
<dbReference type="EMBL" id="JAATJJ010000002">
    <property type="protein sequence ID" value="NJB72174.1"/>
    <property type="molecule type" value="Genomic_DNA"/>
</dbReference>
<protein>
    <submittedName>
        <fullName evidence="3">Nucleotide-binding universal stress UspA family protein</fullName>
    </submittedName>
</protein>
<dbReference type="InterPro" id="IPR006015">
    <property type="entry name" value="Universal_stress_UspA"/>
</dbReference>
<reference evidence="3 4" key="1">
    <citation type="submission" date="2020-03" db="EMBL/GenBank/DDBJ databases">
        <title>Genomic Encyclopedia of Type Strains, Phase IV (KMG-IV): sequencing the most valuable type-strain genomes for metagenomic binning, comparative biology and taxonomic classification.</title>
        <authorList>
            <person name="Goeker M."/>
        </authorList>
    </citation>
    <scope>NUCLEOTIDE SEQUENCE [LARGE SCALE GENOMIC DNA]</scope>
    <source>
        <strain evidence="3 4">DSM 29762</strain>
    </source>
</reference>
<dbReference type="Gene3D" id="3.40.50.12370">
    <property type="match status" value="1"/>
</dbReference>
<proteinExistence type="inferred from homology"/>
<evidence type="ECO:0000259" key="2">
    <source>
        <dbReference type="Pfam" id="PF00582"/>
    </source>
</evidence>
<dbReference type="CDD" id="cd00293">
    <property type="entry name" value="USP-like"/>
    <property type="match status" value="1"/>
</dbReference>
<dbReference type="PANTHER" id="PTHR46268">
    <property type="entry name" value="STRESS RESPONSE PROTEIN NHAX"/>
    <property type="match status" value="1"/>
</dbReference>
<keyword evidence="4" id="KW-1185">Reference proteome</keyword>
<gene>
    <name evidence="3" type="ORF">GGR42_002665</name>
</gene>
<dbReference type="PANTHER" id="PTHR46268:SF6">
    <property type="entry name" value="UNIVERSAL STRESS PROTEIN UP12"/>
    <property type="match status" value="1"/>
</dbReference>
<dbReference type="InterPro" id="IPR006016">
    <property type="entry name" value="UspA"/>
</dbReference>